<protein>
    <submittedName>
        <fullName evidence="1">Uncharacterized protein</fullName>
    </submittedName>
</protein>
<gene>
    <name evidence="1" type="ORF">SAMN05216574_103341</name>
</gene>
<reference evidence="2" key="1">
    <citation type="submission" date="2016-10" db="EMBL/GenBank/DDBJ databases">
        <authorList>
            <person name="Varghese N."/>
            <person name="Submissions S."/>
        </authorList>
    </citation>
    <scope>NUCLEOTIDE SEQUENCE [LARGE SCALE GENOMIC DNA]</scope>
    <source>
        <strain evidence="2">DSM 46838</strain>
    </source>
</reference>
<name>A0A1I2AIX8_9ACTN</name>
<evidence type="ECO:0000313" key="2">
    <source>
        <dbReference type="Proteomes" id="UP000198589"/>
    </source>
</evidence>
<sequence length="58" mass="6223">MSGIETDVLETFLMRIAASEEVSDSVVEGLRERLTASRIPKPEELAELFANGSGDALA</sequence>
<dbReference type="AlphaFoldDB" id="A0A1I2AIX8"/>
<evidence type="ECO:0000313" key="1">
    <source>
        <dbReference type="EMBL" id="SFE43955.1"/>
    </source>
</evidence>
<organism evidence="1 2">
    <name type="scientific">Blastococcus tunisiensis</name>
    <dbReference type="NCBI Taxonomy" id="1798228"/>
    <lineage>
        <taxon>Bacteria</taxon>
        <taxon>Bacillati</taxon>
        <taxon>Actinomycetota</taxon>
        <taxon>Actinomycetes</taxon>
        <taxon>Geodermatophilales</taxon>
        <taxon>Geodermatophilaceae</taxon>
        <taxon>Blastococcus</taxon>
    </lineage>
</organism>
<dbReference type="Proteomes" id="UP000198589">
    <property type="component" value="Unassembled WGS sequence"/>
</dbReference>
<proteinExistence type="predicted"/>
<accession>A0A1I2AIX8</accession>
<dbReference type="RefSeq" id="WP_175527123.1">
    <property type="nucleotide sequence ID" value="NZ_FOND01000003.1"/>
</dbReference>
<keyword evidence="2" id="KW-1185">Reference proteome</keyword>
<dbReference type="EMBL" id="FOND01000003">
    <property type="protein sequence ID" value="SFE43955.1"/>
    <property type="molecule type" value="Genomic_DNA"/>
</dbReference>